<name>A0A2T1D8C6_9CYAN</name>
<dbReference type="AlphaFoldDB" id="A0A2T1D8C6"/>
<keyword evidence="2" id="KW-1185">Reference proteome</keyword>
<evidence type="ECO:0000313" key="2">
    <source>
        <dbReference type="Proteomes" id="UP000238634"/>
    </source>
</evidence>
<dbReference type="OrthoDB" id="428699at2"/>
<evidence type="ECO:0008006" key="3">
    <source>
        <dbReference type="Google" id="ProtNLM"/>
    </source>
</evidence>
<protein>
    <recommendedName>
        <fullName evidence="3">DUF2281 domain-containing protein</fullName>
    </recommendedName>
</protein>
<proteinExistence type="predicted"/>
<gene>
    <name evidence="1" type="ORF">C7B65_20860</name>
</gene>
<dbReference type="EMBL" id="PVWG01000038">
    <property type="protein sequence ID" value="PSB16697.1"/>
    <property type="molecule type" value="Genomic_DNA"/>
</dbReference>
<sequence length="78" mass="8855">MSSSIVTEIVQQVHDLPDPLQQQVLAFVLTLRQQHLEKDPDAWDILESLTGTIEAPADWSTEHDHYLYGTLKRPATES</sequence>
<dbReference type="RefSeq" id="WP_073074451.1">
    <property type="nucleotide sequence ID" value="NZ_MPPI01000037.1"/>
</dbReference>
<reference evidence="1 2" key="1">
    <citation type="submission" date="2018-02" db="EMBL/GenBank/DDBJ databases">
        <authorList>
            <person name="Cohen D.B."/>
            <person name="Kent A.D."/>
        </authorList>
    </citation>
    <scope>NUCLEOTIDE SEQUENCE [LARGE SCALE GENOMIC DNA]</scope>
    <source>
        <strain evidence="1 2">ULC007</strain>
    </source>
</reference>
<dbReference type="Proteomes" id="UP000238634">
    <property type="component" value="Unassembled WGS sequence"/>
</dbReference>
<dbReference type="STRING" id="1920490.GCA_001895925_00036"/>
<comment type="caution">
    <text evidence="1">The sequence shown here is derived from an EMBL/GenBank/DDBJ whole genome shotgun (WGS) entry which is preliminary data.</text>
</comment>
<accession>A0A2T1D8C6</accession>
<organism evidence="1 2">
    <name type="scientific">Phormidesmis priestleyi ULC007</name>
    <dbReference type="NCBI Taxonomy" id="1920490"/>
    <lineage>
        <taxon>Bacteria</taxon>
        <taxon>Bacillati</taxon>
        <taxon>Cyanobacteriota</taxon>
        <taxon>Cyanophyceae</taxon>
        <taxon>Leptolyngbyales</taxon>
        <taxon>Leptolyngbyaceae</taxon>
        <taxon>Phormidesmis</taxon>
    </lineage>
</organism>
<reference evidence="1 2" key="2">
    <citation type="submission" date="2018-03" db="EMBL/GenBank/DDBJ databases">
        <title>The ancient ancestry and fast evolution of plastids.</title>
        <authorList>
            <person name="Moore K.R."/>
            <person name="Magnabosco C."/>
            <person name="Momper L."/>
            <person name="Gold D.A."/>
            <person name="Bosak T."/>
            <person name="Fournier G.P."/>
        </authorList>
    </citation>
    <scope>NUCLEOTIDE SEQUENCE [LARGE SCALE GENOMIC DNA]</scope>
    <source>
        <strain evidence="1 2">ULC007</strain>
    </source>
</reference>
<evidence type="ECO:0000313" key="1">
    <source>
        <dbReference type="EMBL" id="PSB16697.1"/>
    </source>
</evidence>